<dbReference type="Proteomes" id="UP000008005">
    <property type="component" value="Chromosome"/>
</dbReference>
<dbReference type="EMBL" id="CP003334">
    <property type="protein sequence ID" value="AFC69868.1"/>
    <property type="molecule type" value="Genomic_DNA"/>
</dbReference>
<reference evidence="3 4" key="2">
    <citation type="journal article" date="2016" name="Int. J. Syst. Evol. Microbiol.">
        <title>Rickettsia amblyommatis sp. nov., a spotted fever group Rickettsia associated with multiple species of Amblyomma ticks in North, Central and South America.</title>
        <authorList>
            <person name="Karpathy S.E."/>
            <person name="Slater K.S."/>
            <person name="Goldsmith C.S."/>
            <person name="Nicholson W.L."/>
            <person name="Paddock C.D."/>
        </authorList>
    </citation>
    <scope>NUCLEOTIDE SEQUENCE [LARGE SCALE GENOMIC DNA]</scope>
    <source>
        <strain evidence="3 4">GAT-30V</strain>
    </source>
</reference>
<gene>
    <name evidence="3" type="ordered locus">MCE_04985</name>
</gene>
<reference evidence="4" key="1">
    <citation type="submission" date="2012-02" db="EMBL/GenBank/DDBJ databases">
        <title>Complete genome sequence of Candidatus Rickettsia amblyommii strain GAT-30V.</title>
        <authorList>
            <person name="Johnson S.L."/>
            <person name="Munk A.C."/>
            <person name="Han S."/>
            <person name="Bruce D.C."/>
            <person name="Dasch G.A."/>
        </authorList>
    </citation>
    <scope>NUCLEOTIDE SEQUENCE [LARGE SCALE GENOMIC DNA]</scope>
    <source>
        <strain evidence="4">GAT-30V</strain>
    </source>
</reference>
<evidence type="ECO:0000256" key="2">
    <source>
        <dbReference type="SAM" id="MobiDB-lite"/>
    </source>
</evidence>
<organism evidence="3 4">
    <name type="scientific">Rickettsia amblyommatis (strain GAT-30V)</name>
    <name type="common">Rickettsia amblyommii</name>
    <dbReference type="NCBI Taxonomy" id="1105111"/>
    <lineage>
        <taxon>Bacteria</taxon>
        <taxon>Pseudomonadati</taxon>
        <taxon>Pseudomonadota</taxon>
        <taxon>Alphaproteobacteria</taxon>
        <taxon>Rickettsiales</taxon>
        <taxon>Rickettsiaceae</taxon>
        <taxon>Rickettsieae</taxon>
        <taxon>Rickettsia</taxon>
        <taxon>spotted fever group</taxon>
    </lineage>
</organism>
<protein>
    <recommendedName>
        <fullName evidence="5">Ubiquitin-like protease family profile domain-containing protein</fullName>
    </recommendedName>
</protein>
<evidence type="ECO:0000256" key="1">
    <source>
        <dbReference type="SAM" id="Coils"/>
    </source>
</evidence>
<feature type="compositionally biased region" description="Low complexity" evidence="2">
    <location>
        <begin position="493"/>
        <end position="513"/>
    </location>
</feature>
<accession>H8K5S4</accession>
<evidence type="ECO:0008006" key="5">
    <source>
        <dbReference type="Google" id="ProtNLM"/>
    </source>
</evidence>
<keyword evidence="1" id="KW-0175">Coiled coil</keyword>
<sequence>MAIFFQDQNDPDYETRSENIKNIQESFPKLTKEKPIIGIYHIPVGHWTSFAILKDEKNDQVVLLYKASMGGDYPKDIQKAAEMYSNGQTVKPIVNNSKEQGGHLTNKGVDVNCGIYALKNAQIIYQNIINDNKRKNFIENFKTWGFCPLTEAQAARNDQFPKKYVIGTYNQLLDQKIESQLTKHISDYHKEELKMIQTILGMENCEILDSTFSTTKHNKPKLYLDLVGIKEKSGEYSYKYQISTPISNAKSVKEKLEKVLGISYDESKETKPTEGVSYTVTPDEIKTLIKLTSHIEKKNIEEIKINLKTADKSNVVNLPDALNVNYDSLEEIIAEYTMSVSQPTSHVNPLNLSSHLSPRNSDKETPNPYLNTQNKDINSPGDSNHQLSPNSSDEDMQTTPPPESNETIADLKAENKILKQKNENLKKDNNSDEELSIISKPINFYDNIMAAPSKSLNPTSARFQPLGSSPQETPSSVATDDVESDEMSSTPNSIEELQSKSSSASQDLLSSSSSEEKLIFNRNILPTDK</sequence>
<feature type="compositionally biased region" description="Polar residues" evidence="2">
    <location>
        <begin position="459"/>
        <end position="478"/>
    </location>
</feature>
<name>H8K5S4_RICAG</name>
<dbReference type="HOGENOM" id="CLU_514693_0_0_5"/>
<feature type="region of interest" description="Disordered" evidence="2">
    <location>
        <begin position="459"/>
        <end position="529"/>
    </location>
</feature>
<dbReference type="AlphaFoldDB" id="H8K5S4"/>
<proteinExistence type="predicted"/>
<feature type="coiled-coil region" evidence="1">
    <location>
        <begin position="408"/>
        <end position="435"/>
    </location>
</feature>
<dbReference type="KEGG" id="ram:MCE_04985"/>
<feature type="compositionally biased region" description="Polar residues" evidence="2">
    <location>
        <begin position="343"/>
        <end position="359"/>
    </location>
</feature>
<feature type="compositionally biased region" description="Polar residues" evidence="2">
    <location>
        <begin position="368"/>
        <end position="391"/>
    </location>
</feature>
<feature type="region of interest" description="Disordered" evidence="2">
    <location>
        <begin position="343"/>
        <end position="406"/>
    </location>
</feature>
<evidence type="ECO:0000313" key="4">
    <source>
        <dbReference type="Proteomes" id="UP000008005"/>
    </source>
</evidence>
<dbReference type="RefSeq" id="WP_014392385.1">
    <property type="nucleotide sequence ID" value="NC_017028.1"/>
</dbReference>
<evidence type="ECO:0000313" key="3">
    <source>
        <dbReference type="EMBL" id="AFC69868.1"/>
    </source>
</evidence>